<dbReference type="OrthoDB" id="3397773at2"/>
<dbReference type="SUPFAM" id="SSF52540">
    <property type="entry name" value="P-loop containing nucleoside triphosphate hydrolases"/>
    <property type="match status" value="1"/>
</dbReference>
<sequence>MAAPVDLSDPAWFLRDYRPEQDGFVFSHVALEDLTRPAFLDQRMGLDAEAVQIAAADVLDATRPAATPGLLFHTAFCGSTLLSRALEAPPRAVSLKEPLVLHALARVQLAGRWNAAAQDRLRAALALLARPWAPGGRVLVKPANQANGLLPQILAAAPQAPAVLLYSDLREFLVSCLKKGPEAEVPIRWMAQALLPFTRLPARLGIDPRAPFNLIEACVLAWYAQMELYAQALEHDHADRLRTLDFATVLAAPVPTVERCARWLGLGSEGVGARVASTFGRESKSQTPYDPTQRAAEREQVLQAHGALVERALAWAEAAVQPAAITPRAWKPLTAPA</sequence>
<accession>A0A919DCV8</accession>
<comment type="caution">
    <text evidence="1">The sequence shown here is derived from an EMBL/GenBank/DDBJ whole genome shotgun (WGS) entry which is preliminary data.</text>
</comment>
<dbReference type="Proteomes" id="UP000636453">
    <property type="component" value="Unassembled WGS sequence"/>
</dbReference>
<protein>
    <recommendedName>
        <fullName evidence="3">Sulfotransferase family protein</fullName>
    </recommendedName>
</protein>
<dbReference type="AlphaFoldDB" id="A0A919DCV8"/>
<dbReference type="InterPro" id="IPR027417">
    <property type="entry name" value="P-loop_NTPase"/>
</dbReference>
<name>A0A919DCV8_9GAMM</name>
<reference evidence="1" key="2">
    <citation type="submission" date="2020-09" db="EMBL/GenBank/DDBJ databases">
        <authorList>
            <person name="Sun Q."/>
            <person name="Kim S."/>
        </authorList>
    </citation>
    <scope>NUCLEOTIDE SEQUENCE</scope>
    <source>
        <strain evidence="1">KCTC 32020</strain>
    </source>
</reference>
<dbReference type="EMBL" id="BNCF01000005">
    <property type="protein sequence ID" value="GHE31535.1"/>
    <property type="molecule type" value="Genomic_DNA"/>
</dbReference>
<evidence type="ECO:0008006" key="3">
    <source>
        <dbReference type="Google" id="ProtNLM"/>
    </source>
</evidence>
<proteinExistence type="predicted"/>
<dbReference type="Gene3D" id="3.40.50.300">
    <property type="entry name" value="P-loop containing nucleotide triphosphate hydrolases"/>
    <property type="match status" value="1"/>
</dbReference>
<dbReference type="RefSeq" id="WP_146473180.1">
    <property type="nucleotide sequence ID" value="NZ_BNCF01000005.1"/>
</dbReference>
<evidence type="ECO:0000313" key="1">
    <source>
        <dbReference type="EMBL" id="GHE31535.1"/>
    </source>
</evidence>
<keyword evidence="2" id="KW-1185">Reference proteome</keyword>
<evidence type="ECO:0000313" key="2">
    <source>
        <dbReference type="Proteomes" id="UP000636453"/>
    </source>
</evidence>
<reference evidence="1" key="1">
    <citation type="journal article" date="2014" name="Int. J. Syst. Evol. Microbiol.">
        <title>Complete genome sequence of Corynebacterium casei LMG S-19264T (=DSM 44701T), isolated from a smear-ripened cheese.</title>
        <authorList>
            <consortium name="US DOE Joint Genome Institute (JGI-PGF)"/>
            <person name="Walter F."/>
            <person name="Albersmeier A."/>
            <person name="Kalinowski J."/>
            <person name="Ruckert C."/>
        </authorList>
    </citation>
    <scope>NUCLEOTIDE SEQUENCE</scope>
    <source>
        <strain evidence="1">KCTC 32020</strain>
    </source>
</reference>
<gene>
    <name evidence="1" type="ORF">GCM10007167_11890</name>
</gene>
<organism evidence="1 2">
    <name type="scientific">Vulcaniibacterium thermophilum</name>
    <dbReference type="NCBI Taxonomy" id="1169913"/>
    <lineage>
        <taxon>Bacteria</taxon>
        <taxon>Pseudomonadati</taxon>
        <taxon>Pseudomonadota</taxon>
        <taxon>Gammaproteobacteria</taxon>
        <taxon>Lysobacterales</taxon>
        <taxon>Lysobacteraceae</taxon>
        <taxon>Vulcaniibacterium</taxon>
    </lineage>
</organism>